<organism evidence="1">
    <name type="scientific">marine metagenome</name>
    <dbReference type="NCBI Taxonomy" id="408172"/>
    <lineage>
        <taxon>unclassified sequences</taxon>
        <taxon>metagenomes</taxon>
        <taxon>ecological metagenomes</taxon>
    </lineage>
</organism>
<dbReference type="AlphaFoldDB" id="A0A382CE44"/>
<proteinExistence type="predicted"/>
<accession>A0A382CE44</accession>
<dbReference type="EMBL" id="UINC01033995">
    <property type="protein sequence ID" value="SVB24144.1"/>
    <property type="molecule type" value="Genomic_DNA"/>
</dbReference>
<protein>
    <submittedName>
        <fullName evidence="1">Uncharacterized protein</fullName>
    </submittedName>
</protein>
<name>A0A382CE44_9ZZZZ</name>
<gene>
    <name evidence="1" type="ORF">METZ01_LOCUS176998</name>
</gene>
<evidence type="ECO:0000313" key="1">
    <source>
        <dbReference type="EMBL" id="SVB24144.1"/>
    </source>
</evidence>
<reference evidence="1" key="1">
    <citation type="submission" date="2018-05" db="EMBL/GenBank/DDBJ databases">
        <authorList>
            <person name="Lanie J.A."/>
            <person name="Ng W.-L."/>
            <person name="Kazmierczak K.M."/>
            <person name="Andrzejewski T.M."/>
            <person name="Davidsen T.M."/>
            <person name="Wayne K.J."/>
            <person name="Tettelin H."/>
            <person name="Glass J.I."/>
            <person name="Rusch D."/>
            <person name="Podicherti R."/>
            <person name="Tsui H.-C.T."/>
            <person name="Winkler M.E."/>
        </authorList>
    </citation>
    <scope>NUCLEOTIDE SEQUENCE</scope>
</reference>
<sequence>MTGYYVPHSIYESQLKANGATKKKKI</sequence>